<dbReference type="AlphaFoldDB" id="B2WLH1"/>
<dbReference type="HOGENOM" id="CLU_1787804_0_0_1"/>
<dbReference type="RefSeq" id="XP_001941162.2">
    <property type="nucleotide sequence ID" value="XM_001941127.2"/>
</dbReference>
<name>B2WLH1_PYRTR</name>
<evidence type="ECO:0000313" key="1">
    <source>
        <dbReference type="EMBL" id="EDU43881.1"/>
    </source>
</evidence>
<sequence length="145" mass="15554">MAEALITTATRMYPIFVIRRAAGLCSGHAKYASQTGTRLNRMADCPIVSHNVQGFEASRGRMSRAQLVVTCTAARLAAFPAFSTPGGRASHAAKKAWTPNPYHGCRLCARLRLAVEPLLTASTVDAARIMAGAAVAERQNCFYDP</sequence>
<evidence type="ECO:0000313" key="2">
    <source>
        <dbReference type="Proteomes" id="UP000001471"/>
    </source>
</evidence>
<dbReference type="InParanoid" id="B2WLH1"/>
<protein>
    <submittedName>
        <fullName evidence="1">Uncharacterized protein</fullName>
    </submittedName>
</protein>
<reference evidence="2" key="1">
    <citation type="journal article" date="2013" name="G3 (Bethesda)">
        <title>Comparative genomics of a plant-pathogenic fungus, Pyrenophora tritici-repentis, reveals transduplication and the impact of repeat elements on pathogenicity and population divergence.</title>
        <authorList>
            <person name="Manning V.A."/>
            <person name="Pandelova I."/>
            <person name="Dhillon B."/>
            <person name="Wilhelm L.J."/>
            <person name="Goodwin S.B."/>
            <person name="Berlin A.M."/>
            <person name="Figueroa M."/>
            <person name="Freitag M."/>
            <person name="Hane J.K."/>
            <person name="Henrissat B."/>
            <person name="Holman W.H."/>
            <person name="Kodira C.D."/>
            <person name="Martin J."/>
            <person name="Oliver R.P."/>
            <person name="Robbertse B."/>
            <person name="Schackwitz W."/>
            <person name="Schwartz D.C."/>
            <person name="Spatafora J.W."/>
            <person name="Turgeon B.G."/>
            <person name="Yandava C."/>
            <person name="Young S."/>
            <person name="Zhou S."/>
            <person name="Zeng Q."/>
            <person name="Grigoriev I.V."/>
            <person name="Ma L.-J."/>
            <person name="Ciuffetti L.M."/>
        </authorList>
    </citation>
    <scope>NUCLEOTIDE SEQUENCE [LARGE SCALE GENOMIC DNA]</scope>
    <source>
        <strain evidence="2">Pt-1C-BFP</strain>
    </source>
</reference>
<dbReference type="GeneID" id="6349143"/>
<dbReference type="KEGG" id="ptrr:6349143"/>
<proteinExistence type="predicted"/>
<organism evidence="1 2">
    <name type="scientific">Pyrenophora tritici-repentis (strain Pt-1C-BFP)</name>
    <name type="common">Wheat tan spot fungus</name>
    <name type="synonym">Drechslera tritici-repentis</name>
    <dbReference type="NCBI Taxonomy" id="426418"/>
    <lineage>
        <taxon>Eukaryota</taxon>
        <taxon>Fungi</taxon>
        <taxon>Dikarya</taxon>
        <taxon>Ascomycota</taxon>
        <taxon>Pezizomycotina</taxon>
        <taxon>Dothideomycetes</taxon>
        <taxon>Pleosporomycetidae</taxon>
        <taxon>Pleosporales</taxon>
        <taxon>Pleosporineae</taxon>
        <taxon>Pleosporaceae</taxon>
        <taxon>Pyrenophora</taxon>
    </lineage>
</organism>
<gene>
    <name evidence="1" type="ORF">PTRG_10831</name>
</gene>
<dbReference type="Proteomes" id="UP000001471">
    <property type="component" value="Unassembled WGS sequence"/>
</dbReference>
<dbReference type="EMBL" id="DS231629">
    <property type="protein sequence ID" value="EDU43881.1"/>
    <property type="molecule type" value="Genomic_DNA"/>
</dbReference>
<accession>B2WLH1</accession>